<protein>
    <submittedName>
        <fullName evidence="2">Uncharacterized protein</fullName>
    </submittedName>
</protein>
<dbReference type="Proteomes" id="UP000663868">
    <property type="component" value="Unassembled WGS sequence"/>
</dbReference>
<sequence>MKLGEEQINTVHRTYCIDSSFRLLKSLTLNPISIESAHKLRDLAKLPCLFHLSITLEITLDELECIAPIYAILLTLKSLKCLTFHVDMDTSDDRSEEIDYTMEDDFIYDHFIADDCVYTSSFVAADQEPSNLKKLRVEHRIDTEGLLKIINQTPQLRYLFVQSLKKQMVLQDISIIPKLPKLTKLIIEDFEGSCKSLTSLLDTFDCQLKTLKIGTSSFDDDQEWRQLMKTRLYGLETFTIRLKRELMDIKPYYSVDFILEKGTFNCMRFISDSFWYDHGWVAKMRIDKDTVEAVFHRPK</sequence>
<dbReference type="EMBL" id="CAJOBB010004711">
    <property type="protein sequence ID" value="CAF4100133.1"/>
    <property type="molecule type" value="Genomic_DNA"/>
</dbReference>
<accession>A0A819URD6</accession>
<name>A0A819URD6_9BILA</name>
<dbReference type="AlphaFoldDB" id="A0A819URD6"/>
<organism evidence="2 3">
    <name type="scientific">Adineta steineri</name>
    <dbReference type="NCBI Taxonomy" id="433720"/>
    <lineage>
        <taxon>Eukaryota</taxon>
        <taxon>Metazoa</taxon>
        <taxon>Spiralia</taxon>
        <taxon>Gnathifera</taxon>
        <taxon>Rotifera</taxon>
        <taxon>Eurotatoria</taxon>
        <taxon>Bdelloidea</taxon>
        <taxon>Adinetida</taxon>
        <taxon>Adinetidae</taxon>
        <taxon>Adineta</taxon>
    </lineage>
</organism>
<dbReference type="Proteomes" id="UP000663860">
    <property type="component" value="Unassembled WGS sequence"/>
</dbReference>
<proteinExistence type="predicted"/>
<evidence type="ECO:0000313" key="3">
    <source>
        <dbReference type="Proteomes" id="UP000663868"/>
    </source>
</evidence>
<evidence type="ECO:0000313" key="2">
    <source>
        <dbReference type="EMBL" id="CAF4100133.1"/>
    </source>
</evidence>
<reference evidence="2" key="1">
    <citation type="submission" date="2021-02" db="EMBL/GenBank/DDBJ databases">
        <authorList>
            <person name="Nowell W R."/>
        </authorList>
    </citation>
    <scope>NUCLEOTIDE SEQUENCE</scope>
</reference>
<comment type="caution">
    <text evidence="2">The sequence shown here is derived from an EMBL/GenBank/DDBJ whole genome shotgun (WGS) entry which is preliminary data.</text>
</comment>
<dbReference type="EMBL" id="CAJNOE010000897">
    <property type="protein sequence ID" value="CAF1354796.1"/>
    <property type="molecule type" value="Genomic_DNA"/>
</dbReference>
<gene>
    <name evidence="1" type="ORF">IZO911_LOCUS36975</name>
    <name evidence="2" type="ORF">KXQ929_LOCUS34477</name>
</gene>
<dbReference type="SUPFAM" id="SSF52047">
    <property type="entry name" value="RNI-like"/>
    <property type="match status" value="1"/>
</dbReference>
<evidence type="ECO:0000313" key="1">
    <source>
        <dbReference type="EMBL" id="CAF1354796.1"/>
    </source>
</evidence>